<dbReference type="InterPro" id="IPR029058">
    <property type="entry name" value="AB_hydrolase_fold"/>
</dbReference>
<evidence type="ECO:0000259" key="3">
    <source>
        <dbReference type="Pfam" id="PF01764"/>
    </source>
</evidence>
<dbReference type="PROSITE" id="PS51257">
    <property type="entry name" value="PROKAR_LIPOPROTEIN"/>
    <property type="match status" value="1"/>
</dbReference>
<feature type="domain" description="Fungal lipase-type" evidence="3">
    <location>
        <begin position="106"/>
        <end position="244"/>
    </location>
</feature>
<keyword evidence="1" id="KW-0378">Hydrolase</keyword>
<name>A0AAW2UBM0_SESRA</name>
<evidence type="ECO:0000313" key="4">
    <source>
        <dbReference type="EMBL" id="KAL0414685.1"/>
    </source>
</evidence>
<evidence type="ECO:0000256" key="2">
    <source>
        <dbReference type="SAM" id="SignalP"/>
    </source>
</evidence>
<feature type="chain" id="PRO_5043744283" evidence="2">
    <location>
        <begin position="22"/>
        <end position="413"/>
    </location>
</feature>
<evidence type="ECO:0000256" key="1">
    <source>
        <dbReference type="ARBA" id="ARBA00022801"/>
    </source>
</evidence>
<dbReference type="GO" id="GO:0006629">
    <property type="term" value="P:lipid metabolic process"/>
    <property type="evidence" value="ECO:0007669"/>
    <property type="project" value="InterPro"/>
</dbReference>
<dbReference type="Gene3D" id="3.40.50.1820">
    <property type="entry name" value="alpha/beta hydrolase"/>
    <property type="match status" value="1"/>
</dbReference>
<protein>
    <submittedName>
        <fullName evidence="4">Lipase A</fullName>
    </submittedName>
</protein>
<organism evidence="4">
    <name type="scientific">Sesamum radiatum</name>
    <name type="common">Black benniseed</name>
    <dbReference type="NCBI Taxonomy" id="300843"/>
    <lineage>
        <taxon>Eukaryota</taxon>
        <taxon>Viridiplantae</taxon>
        <taxon>Streptophyta</taxon>
        <taxon>Embryophyta</taxon>
        <taxon>Tracheophyta</taxon>
        <taxon>Spermatophyta</taxon>
        <taxon>Magnoliopsida</taxon>
        <taxon>eudicotyledons</taxon>
        <taxon>Gunneridae</taxon>
        <taxon>Pentapetalae</taxon>
        <taxon>asterids</taxon>
        <taxon>lamiids</taxon>
        <taxon>Lamiales</taxon>
        <taxon>Pedaliaceae</taxon>
        <taxon>Sesamum</taxon>
    </lineage>
</organism>
<reference evidence="4" key="1">
    <citation type="submission" date="2020-06" db="EMBL/GenBank/DDBJ databases">
        <authorList>
            <person name="Li T."/>
            <person name="Hu X."/>
            <person name="Zhang T."/>
            <person name="Song X."/>
            <person name="Zhang H."/>
            <person name="Dai N."/>
            <person name="Sheng W."/>
            <person name="Hou X."/>
            <person name="Wei L."/>
        </authorList>
    </citation>
    <scope>NUCLEOTIDE SEQUENCE</scope>
    <source>
        <strain evidence="4">G02</strain>
        <tissue evidence="4">Leaf</tissue>
    </source>
</reference>
<dbReference type="AlphaFoldDB" id="A0AAW2UBM0"/>
<dbReference type="InterPro" id="IPR051218">
    <property type="entry name" value="Sec_MonoDiacylglyc_Lipase"/>
</dbReference>
<dbReference type="PANTHER" id="PTHR45856:SF11">
    <property type="entry name" value="FUNGAL LIPASE-LIKE DOMAIN-CONTAINING PROTEIN"/>
    <property type="match status" value="1"/>
</dbReference>
<comment type="caution">
    <text evidence="4">The sequence shown here is derived from an EMBL/GenBank/DDBJ whole genome shotgun (WGS) entry which is preliminary data.</text>
</comment>
<sequence>MERRGWLIVAVFVCLFAFSSCRELKVTVKHKHNQHHHLATYNHTLARILVQYASAVYLSDLTELFTWTCSRCDGLTKDFEMVELIVDVKRCLQGFVGVATDLNATVIAFRGTQERSIQNWVEDLYWKQLDIDYPGVDGAMVHHGFYTAYHNTSVRPGVLGAVQKVKELYGDIKIMVTGHSMGGAMAALCGLDLRLSLGEQNVQVMTFGQPRIGNSIFASYFNQLVPDTIRVTNGHDIVPHLPPYYYHFPQKTYHHFPREVWLHNIGLGSLIYTVEKVCDGSGEDPTCSRQVFAITGTFSYSPLFLVSHWRIPVFFHYFYDSFDQNKLDVFLTTDANLLKTFCRSVRGNSISDHLKYYGVEMGCDTPSGCRIVMDPRVVAYARKDLDGNLILSRDLSNSVLKLNTDRGDQGSST</sequence>
<accession>A0AAW2UBM0</accession>
<feature type="signal peptide" evidence="2">
    <location>
        <begin position="1"/>
        <end position="21"/>
    </location>
</feature>
<dbReference type="EMBL" id="JACGWJ010000006">
    <property type="protein sequence ID" value="KAL0414685.1"/>
    <property type="molecule type" value="Genomic_DNA"/>
</dbReference>
<proteinExistence type="predicted"/>
<reference evidence="4" key="2">
    <citation type="journal article" date="2024" name="Plant">
        <title>Genomic evolution and insights into agronomic trait innovations of Sesamum species.</title>
        <authorList>
            <person name="Miao H."/>
            <person name="Wang L."/>
            <person name="Qu L."/>
            <person name="Liu H."/>
            <person name="Sun Y."/>
            <person name="Le M."/>
            <person name="Wang Q."/>
            <person name="Wei S."/>
            <person name="Zheng Y."/>
            <person name="Lin W."/>
            <person name="Duan Y."/>
            <person name="Cao H."/>
            <person name="Xiong S."/>
            <person name="Wang X."/>
            <person name="Wei L."/>
            <person name="Li C."/>
            <person name="Ma Q."/>
            <person name="Ju M."/>
            <person name="Zhao R."/>
            <person name="Li G."/>
            <person name="Mu C."/>
            <person name="Tian Q."/>
            <person name="Mei H."/>
            <person name="Zhang T."/>
            <person name="Gao T."/>
            <person name="Zhang H."/>
        </authorList>
    </citation>
    <scope>NUCLEOTIDE SEQUENCE</scope>
    <source>
        <strain evidence="4">G02</strain>
    </source>
</reference>
<dbReference type="Pfam" id="PF01764">
    <property type="entry name" value="Lipase_3"/>
    <property type="match status" value="1"/>
</dbReference>
<dbReference type="GO" id="GO:0016787">
    <property type="term" value="F:hydrolase activity"/>
    <property type="evidence" value="ECO:0007669"/>
    <property type="project" value="UniProtKB-KW"/>
</dbReference>
<keyword evidence="2" id="KW-0732">Signal</keyword>
<dbReference type="CDD" id="cd00519">
    <property type="entry name" value="Lipase_3"/>
    <property type="match status" value="1"/>
</dbReference>
<dbReference type="InterPro" id="IPR002921">
    <property type="entry name" value="Fungal_lipase-type"/>
</dbReference>
<gene>
    <name evidence="4" type="ORF">Sradi_1670200</name>
</gene>
<dbReference type="SUPFAM" id="SSF53474">
    <property type="entry name" value="alpha/beta-Hydrolases"/>
    <property type="match status" value="1"/>
</dbReference>
<dbReference type="PANTHER" id="PTHR45856">
    <property type="entry name" value="ALPHA/BETA-HYDROLASES SUPERFAMILY PROTEIN"/>
    <property type="match status" value="1"/>
</dbReference>